<keyword evidence="4" id="KW-1185">Reference proteome</keyword>
<dbReference type="InterPro" id="IPR003500">
    <property type="entry name" value="RpiB_LacA_LacB"/>
</dbReference>
<dbReference type="GO" id="GO:0016853">
    <property type="term" value="F:isomerase activity"/>
    <property type="evidence" value="ECO:0007669"/>
    <property type="project" value="UniProtKB-KW"/>
</dbReference>
<dbReference type="PANTHER" id="PTHR43732:SF1">
    <property type="entry name" value="RIBOSE 5-PHOSPHATE ISOMERASE"/>
    <property type="match status" value="1"/>
</dbReference>
<reference evidence="3" key="1">
    <citation type="submission" date="2023-03" db="EMBL/GenBank/DDBJ databases">
        <authorList>
            <person name="Steffen K."/>
            <person name="Cardenas P."/>
        </authorList>
    </citation>
    <scope>NUCLEOTIDE SEQUENCE</scope>
</reference>
<dbReference type="SUPFAM" id="SSF89623">
    <property type="entry name" value="Ribose/Galactose isomerase RpiB/AlsB"/>
    <property type="match status" value="1"/>
</dbReference>
<evidence type="ECO:0000256" key="2">
    <source>
        <dbReference type="ARBA" id="ARBA00023235"/>
    </source>
</evidence>
<accession>A0AA35STA2</accession>
<gene>
    <name evidence="3" type="ORF">GBAR_LOCUS19620</name>
</gene>
<dbReference type="NCBIfam" id="NF004051">
    <property type="entry name" value="PRK05571.1"/>
    <property type="match status" value="1"/>
</dbReference>
<dbReference type="NCBIfam" id="TIGR01120">
    <property type="entry name" value="rpiB"/>
    <property type="match status" value="1"/>
</dbReference>
<keyword evidence="2 3" id="KW-0413">Isomerase</keyword>
<dbReference type="GO" id="GO:0005975">
    <property type="term" value="P:carbohydrate metabolic process"/>
    <property type="evidence" value="ECO:0007669"/>
    <property type="project" value="InterPro"/>
</dbReference>
<dbReference type="PIRSF" id="PIRSF005384">
    <property type="entry name" value="RpiB_LacA_B"/>
    <property type="match status" value="1"/>
</dbReference>
<sequence length="149" mass="15844">MQIAIGADHAGLPLKEQLTPWLESSGHLVVDLGAFDLDPNDDYPDFAEAVARSVQSGQAERGIICCGSGVGASITANKVSGVRAGLCHDTYSGHQGVEHDDMNVICLGARIVGLDLSKEIVTAFLGASFIPEPRFQRRLDKLNRVEAEG</sequence>
<organism evidence="3 4">
    <name type="scientific">Geodia barretti</name>
    <name type="common">Barrett's horny sponge</name>
    <dbReference type="NCBI Taxonomy" id="519541"/>
    <lineage>
        <taxon>Eukaryota</taxon>
        <taxon>Metazoa</taxon>
        <taxon>Porifera</taxon>
        <taxon>Demospongiae</taxon>
        <taxon>Heteroscleromorpha</taxon>
        <taxon>Tetractinellida</taxon>
        <taxon>Astrophorina</taxon>
        <taxon>Geodiidae</taxon>
        <taxon>Geodia</taxon>
    </lineage>
</organism>
<dbReference type="AlphaFoldDB" id="A0AA35STA2"/>
<evidence type="ECO:0000256" key="1">
    <source>
        <dbReference type="ARBA" id="ARBA00008754"/>
    </source>
</evidence>
<name>A0AA35STA2_GEOBA</name>
<comment type="caution">
    <text evidence="3">The sequence shown here is derived from an EMBL/GenBank/DDBJ whole genome shotgun (WGS) entry which is preliminary data.</text>
</comment>
<protein>
    <submittedName>
        <fullName evidence="3">D-erythrulose-4-phosphate isomerase</fullName>
    </submittedName>
</protein>
<proteinExistence type="inferred from homology"/>
<dbReference type="InterPro" id="IPR004785">
    <property type="entry name" value="RpiB"/>
</dbReference>
<evidence type="ECO:0000313" key="3">
    <source>
        <dbReference type="EMBL" id="CAI8034942.1"/>
    </source>
</evidence>
<comment type="similarity">
    <text evidence="1">Belongs to the LacAB/RpiB family.</text>
</comment>
<dbReference type="Gene3D" id="3.40.1400.10">
    <property type="entry name" value="Sugar-phosphate isomerase, RpiB/LacA/LacB"/>
    <property type="match status" value="1"/>
</dbReference>
<evidence type="ECO:0000313" key="4">
    <source>
        <dbReference type="Proteomes" id="UP001174909"/>
    </source>
</evidence>
<dbReference type="Pfam" id="PF02502">
    <property type="entry name" value="LacAB_rpiB"/>
    <property type="match status" value="1"/>
</dbReference>
<dbReference type="Proteomes" id="UP001174909">
    <property type="component" value="Unassembled WGS sequence"/>
</dbReference>
<dbReference type="EMBL" id="CASHTH010002760">
    <property type="protein sequence ID" value="CAI8034942.1"/>
    <property type="molecule type" value="Genomic_DNA"/>
</dbReference>
<dbReference type="InterPro" id="IPR051812">
    <property type="entry name" value="SPI_LacAB/RpiB"/>
</dbReference>
<dbReference type="PANTHER" id="PTHR43732">
    <property type="entry name" value="RIBOSE 5-PHOSPHATE ISOMERASE-RELATED"/>
    <property type="match status" value="1"/>
</dbReference>
<dbReference type="NCBIfam" id="TIGR00689">
    <property type="entry name" value="rpiB_lacA_lacB"/>
    <property type="match status" value="1"/>
</dbReference>
<dbReference type="InterPro" id="IPR036569">
    <property type="entry name" value="RpiB_LacA_LacB_sf"/>
</dbReference>